<dbReference type="AlphaFoldDB" id="A0A1M5UBW9"/>
<dbReference type="Proteomes" id="UP000190675">
    <property type="component" value="Chromosome I"/>
</dbReference>
<evidence type="ECO:0000313" key="2">
    <source>
        <dbReference type="EMBL" id="SHH60512.1"/>
    </source>
</evidence>
<keyword evidence="1" id="KW-0732">Signal</keyword>
<accession>A0A1M5UBW9</accession>
<dbReference type="RefSeq" id="WP_079571662.1">
    <property type="nucleotide sequence ID" value="NZ_LT670818.1"/>
</dbReference>
<name>A0A1M5UBW9_9BRAD</name>
<dbReference type="OrthoDB" id="8231257at2"/>
<dbReference type="EMBL" id="LT670818">
    <property type="protein sequence ID" value="SHH60512.1"/>
    <property type="molecule type" value="Genomic_DNA"/>
</dbReference>
<feature type="chain" id="PRO_5013042195" evidence="1">
    <location>
        <begin position="22"/>
        <end position="236"/>
    </location>
</feature>
<gene>
    <name evidence="2" type="ORF">SAMN05444169_8307</name>
</gene>
<feature type="signal peptide" evidence="1">
    <location>
        <begin position="1"/>
        <end position="21"/>
    </location>
</feature>
<evidence type="ECO:0000313" key="3">
    <source>
        <dbReference type="Proteomes" id="UP000190675"/>
    </source>
</evidence>
<organism evidence="2 3">
    <name type="scientific">Bradyrhizobium erythrophlei</name>
    <dbReference type="NCBI Taxonomy" id="1437360"/>
    <lineage>
        <taxon>Bacteria</taxon>
        <taxon>Pseudomonadati</taxon>
        <taxon>Pseudomonadota</taxon>
        <taxon>Alphaproteobacteria</taxon>
        <taxon>Hyphomicrobiales</taxon>
        <taxon>Nitrobacteraceae</taxon>
        <taxon>Bradyrhizobium</taxon>
    </lineage>
</organism>
<protein>
    <submittedName>
        <fullName evidence="2">Uncharacterized protein</fullName>
    </submittedName>
</protein>
<sequence length="236" mass="25836">MRLYRFAFTAAIVLLATPSVAEPAGTVMAVANNSKPQEPDTDIFALMTGRCSTLKIAGRAFACKTVGFFHNEEGRTNFTVAVDDPADNSHVISFSGENGRRNEDNLYDLPIDRMLLSSKERPKADGLPVPSAEAATGTCRQVGNFALLQVSSISCSATDRNGKTYELQFESDGSPMIMRRVRQYSLAAKKPRARQSEQIECRYRAAVARVLPRDQTDYILQCLAQLGEKSPASAHP</sequence>
<evidence type="ECO:0000256" key="1">
    <source>
        <dbReference type="SAM" id="SignalP"/>
    </source>
</evidence>
<proteinExistence type="predicted"/>
<reference evidence="2 3" key="1">
    <citation type="submission" date="2016-11" db="EMBL/GenBank/DDBJ databases">
        <authorList>
            <person name="Jaros S."/>
            <person name="Januszkiewicz K."/>
            <person name="Wedrychowicz H."/>
        </authorList>
    </citation>
    <scope>NUCLEOTIDE SEQUENCE [LARGE SCALE GENOMIC DNA]</scope>
    <source>
        <strain evidence="2 3">GAS242</strain>
    </source>
</reference>